<keyword evidence="3 6" id="KW-0694">RNA-binding</keyword>
<dbReference type="SUPFAM" id="SSF160369">
    <property type="entry name" value="Ribosomal protein L10-like"/>
    <property type="match status" value="1"/>
</dbReference>
<protein>
    <recommendedName>
        <fullName evidence="6">Large ribosomal subunit protein uL10</fullName>
    </recommendedName>
    <alternativeName>
        <fullName evidence="6">Acidic ribosomal protein P0 homolog</fullName>
    </alternativeName>
</protein>
<sequence length="357" mass="39250">MAVKAKGQPPSGYEPKVAEWKRREVKELKELMDEYENVGLVDLEGIPAPQLQEIRAKLRERDTIIRMSRNTLMRIALEEKLDERPELEPLLDYIEGPVAFIFTNLDPFKLYKLLEESKASAPAKPGDIAPEDIVVPEGPTPFEPGPIVSELQQAGLPAQIQDGKVVITKDTVLVKEGEEIDEKTAEILKKLEIEPMEVGVDIVAIVAEGTLFERDDLAIDFDEYEDMAKEAAQHAFNLSINAAIPTAETADVIVAKAHTEALNLAVNAGVPVPDETVMGCILAKAHGEMLALAGAIAEVDEEALDEELLEMVSRSAEAAERKEKEEEEEEEAEEEEAEEEEEEEEEEAAAGLGALFG</sequence>
<feature type="region of interest" description="Disordered" evidence="7">
    <location>
        <begin position="311"/>
        <end position="357"/>
    </location>
</feature>
<evidence type="ECO:0000256" key="4">
    <source>
        <dbReference type="ARBA" id="ARBA00022980"/>
    </source>
</evidence>
<name>A0A832TAJ7_9EURY</name>
<evidence type="ECO:0000256" key="6">
    <source>
        <dbReference type="HAMAP-Rule" id="MF_00280"/>
    </source>
</evidence>
<dbReference type="InterPro" id="IPR043141">
    <property type="entry name" value="Ribosomal_uL10-like_sf"/>
</dbReference>
<comment type="subunit">
    <text evidence="6">Part of the 50S ribosomal subunit. Forms part of the ribosomal stalk which helps the ribosome interact with GTP-bound translation factors. Forms a heptameric L10(L12)2(L12)2(L12)2 complex, where L10 forms an elongated spine to which the L12 dimers bind in a sequential fashion.</text>
</comment>
<dbReference type="GeneID" id="1476927"/>
<evidence type="ECO:0000256" key="2">
    <source>
        <dbReference type="ARBA" id="ARBA00022730"/>
    </source>
</evidence>
<dbReference type="GO" id="GO:0070180">
    <property type="term" value="F:large ribosomal subunit rRNA binding"/>
    <property type="evidence" value="ECO:0007669"/>
    <property type="project" value="UniProtKB-UniRule"/>
</dbReference>
<dbReference type="InterPro" id="IPR022909">
    <property type="entry name" value="Ribosomal_uL10_arc"/>
</dbReference>
<dbReference type="SMR" id="A0A832TAJ7"/>
<evidence type="ECO:0000313" key="9">
    <source>
        <dbReference type="EMBL" id="HII69946.1"/>
    </source>
</evidence>
<evidence type="ECO:0000256" key="7">
    <source>
        <dbReference type="SAM" id="MobiDB-lite"/>
    </source>
</evidence>
<evidence type="ECO:0000313" key="10">
    <source>
        <dbReference type="Proteomes" id="UP000619545"/>
    </source>
</evidence>
<keyword evidence="5 6" id="KW-0687">Ribonucleoprotein</keyword>
<dbReference type="FunFam" id="3.90.105.20:FF:000001">
    <property type="entry name" value="60S acidic ribosomal protein P0"/>
    <property type="match status" value="1"/>
</dbReference>
<dbReference type="Gene3D" id="3.90.105.20">
    <property type="match status" value="1"/>
</dbReference>
<dbReference type="HAMAP" id="MF_00280">
    <property type="entry name" value="Ribosomal_uL10_arch"/>
    <property type="match status" value="1"/>
</dbReference>
<dbReference type="Gene3D" id="6.10.140.760">
    <property type="match status" value="1"/>
</dbReference>
<gene>
    <name evidence="6" type="primary">rpl10</name>
    <name evidence="6" type="synonym">rplP0</name>
    <name evidence="9" type="ORF">HA336_01770</name>
</gene>
<proteinExistence type="inferred from homology"/>
<comment type="caution">
    <text evidence="9">The sequence shown here is derived from an EMBL/GenBank/DDBJ whole genome shotgun (WGS) entry which is preliminary data.</text>
</comment>
<dbReference type="InterPro" id="IPR040637">
    <property type="entry name" value="Ribosomal_uL10-like_insert"/>
</dbReference>
<dbReference type="InterPro" id="IPR050323">
    <property type="entry name" value="Ribosomal_protein_uL10"/>
</dbReference>
<dbReference type="AlphaFoldDB" id="A0A832TAJ7"/>
<dbReference type="EMBL" id="DUJS01000002">
    <property type="protein sequence ID" value="HII69946.1"/>
    <property type="molecule type" value="Genomic_DNA"/>
</dbReference>
<dbReference type="NCBIfam" id="NF003098">
    <property type="entry name" value="PRK04019.1-5"/>
    <property type="match status" value="1"/>
</dbReference>
<comment type="function">
    <text evidence="6">Forms part of the ribosomal stalk, playing a central role in the interaction of the ribosome with GTP-bound translation factors.</text>
</comment>
<organism evidence="9 10">
    <name type="scientific">Methanopyrus kandleri</name>
    <dbReference type="NCBI Taxonomy" id="2320"/>
    <lineage>
        <taxon>Archaea</taxon>
        <taxon>Methanobacteriati</taxon>
        <taxon>Methanobacteriota</taxon>
        <taxon>Methanomada group</taxon>
        <taxon>Methanopyri</taxon>
        <taxon>Methanopyrales</taxon>
        <taxon>Methanopyraceae</taxon>
        <taxon>Methanopyrus</taxon>
    </lineage>
</organism>
<dbReference type="PANTHER" id="PTHR45699:SF3">
    <property type="entry name" value="LARGE RIBOSOMAL SUBUNIT PROTEIN UL10"/>
    <property type="match status" value="1"/>
</dbReference>
<comment type="similarity">
    <text evidence="1 6">Belongs to the universal ribosomal protein uL10 family.</text>
</comment>
<evidence type="ECO:0000256" key="3">
    <source>
        <dbReference type="ARBA" id="ARBA00022884"/>
    </source>
</evidence>
<evidence type="ECO:0000259" key="8">
    <source>
        <dbReference type="Pfam" id="PF17777"/>
    </source>
</evidence>
<dbReference type="Gene3D" id="3.30.70.1730">
    <property type="match status" value="1"/>
</dbReference>
<dbReference type="PANTHER" id="PTHR45699">
    <property type="entry name" value="60S ACIDIC RIBOSOMAL PROTEIN P0"/>
    <property type="match status" value="1"/>
</dbReference>
<dbReference type="OMA" id="DMNPFKL"/>
<dbReference type="Proteomes" id="UP000619545">
    <property type="component" value="Unassembled WGS sequence"/>
</dbReference>
<keyword evidence="2 6" id="KW-0699">rRNA-binding</keyword>
<feature type="compositionally biased region" description="Acidic residues" evidence="7">
    <location>
        <begin position="325"/>
        <end position="348"/>
    </location>
</feature>
<dbReference type="GO" id="GO:0003735">
    <property type="term" value="F:structural constituent of ribosome"/>
    <property type="evidence" value="ECO:0007669"/>
    <property type="project" value="TreeGrafter"/>
</dbReference>
<evidence type="ECO:0000256" key="5">
    <source>
        <dbReference type="ARBA" id="ARBA00023274"/>
    </source>
</evidence>
<dbReference type="Pfam" id="PF17777">
    <property type="entry name" value="RL10P_insert"/>
    <property type="match status" value="1"/>
</dbReference>
<evidence type="ECO:0000256" key="1">
    <source>
        <dbReference type="ARBA" id="ARBA00008889"/>
    </source>
</evidence>
<dbReference type="GO" id="GO:0002181">
    <property type="term" value="P:cytoplasmic translation"/>
    <property type="evidence" value="ECO:0007669"/>
    <property type="project" value="TreeGrafter"/>
</dbReference>
<accession>A0A832TAJ7</accession>
<dbReference type="GO" id="GO:0022625">
    <property type="term" value="C:cytosolic large ribosomal subunit"/>
    <property type="evidence" value="ECO:0007669"/>
    <property type="project" value="TreeGrafter"/>
</dbReference>
<dbReference type="CDD" id="cd05795">
    <property type="entry name" value="Ribosomal_P0_L10e"/>
    <property type="match status" value="1"/>
</dbReference>
<dbReference type="RefSeq" id="WP_148679616.1">
    <property type="nucleotide sequence ID" value="NZ_DUJS01000002.1"/>
</dbReference>
<dbReference type="Pfam" id="PF00466">
    <property type="entry name" value="Ribosomal_L10"/>
    <property type="match status" value="1"/>
</dbReference>
<dbReference type="InterPro" id="IPR001790">
    <property type="entry name" value="Ribosomal_uL10"/>
</dbReference>
<dbReference type="GO" id="GO:0000027">
    <property type="term" value="P:ribosomal large subunit assembly"/>
    <property type="evidence" value="ECO:0007669"/>
    <property type="project" value="TreeGrafter"/>
</dbReference>
<reference evidence="9" key="1">
    <citation type="journal article" date="2020" name="bioRxiv">
        <title>A rank-normalized archaeal taxonomy based on genome phylogeny resolves widespread incomplete and uneven classifications.</title>
        <authorList>
            <person name="Rinke C."/>
            <person name="Chuvochina M."/>
            <person name="Mussig A.J."/>
            <person name="Chaumeil P.-A."/>
            <person name="Waite D.W."/>
            <person name="Whitman W.B."/>
            <person name="Parks D.H."/>
            <person name="Hugenholtz P."/>
        </authorList>
    </citation>
    <scope>NUCLEOTIDE SEQUENCE</scope>
    <source>
        <strain evidence="9">UBA8853</strain>
    </source>
</reference>
<keyword evidence="4 6" id="KW-0689">Ribosomal protein</keyword>
<dbReference type="InterPro" id="IPR043164">
    <property type="entry name" value="Ribosomal_uL10-like_insert_sf"/>
</dbReference>
<feature type="domain" description="Large ribosomal subunit protein uL10-like insertion" evidence="8">
    <location>
        <begin position="123"/>
        <end position="193"/>
    </location>
</feature>